<dbReference type="InterPro" id="IPR059000">
    <property type="entry name" value="ATPase_P-type_domA"/>
</dbReference>
<evidence type="ECO:0000256" key="6">
    <source>
        <dbReference type="ARBA" id="ARBA00022692"/>
    </source>
</evidence>
<evidence type="ECO:0000256" key="11">
    <source>
        <dbReference type="ARBA" id="ARBA00023065"/>
    </source>
</evidence>
<feature type="transmembrane region" description="Helical" evidence="13">
    <location>
        <begin position="734"/>
        <end position="756"/>
    </location>
</feature>
<evidence type="ECO:0000256" key="8">
    <source>
        <dbReference type="ARBA" id="ARBA00022842"/>
    </source>
</evidence>
<feature type="transmembrane region" description="Helical" evidence="13">
    <location>
        <begin position="203"/>
        <end position="222"/>
    </location>
</feature>
<evidence type="ECO:0000259" key="14">
    <source>
        <dbReference type="PROSITE" id="PS50846"/>
    </source>
</evidence>
<evidence type="ECO:0000256" key="12">
    <source>
        <dbReference type="ARBA" id="ARBA00023136"/>
    </source>
</evidence>
<keyword evidence="11" id="KW-0406">Ion transport</keyword>
<dbReference type="PANTHER" id="PTHR43520:SF5">
    <property type="entry name" value="CATION-TRANSPORTING P-TYPE ATPASE-RELATED"/>
    <property type="match status" value="1"/>
</dbReference>
<evidence type="ECO:0000256" key="2">
    <source>
        <dbReference type="ARBA" id="ARBA00006024"/>
    </source>
</evidence>
<dbReference type="PROSITE" id="PS50846">
    <property type="entry name" value="HMA_2"/>
    <property type="match status" value="1"/>
</dbReference>
<dbReference type="GO" id="GO:0005886">
    <property type="term" value="C:plasma membrane"/>
    <property type="evidence" value="ECO:0007669"/>
    <property type="project" value="UniProtKB-SubCell"/>
</dbReference>
<sequence length="791" mass="88499">MQLTVEQTCYHCGEDCDNASYELEDKHFCCLGCQTVYQLLEENDLCTYYDLERAPGNQLKSFYANKYGYLDNQEIADRLLDFKSEDYHKITLNIPSIHCSSCIWLLENLTRFDAGIIQSRINFSQKKLTIDYMPHKTQLPIIIERLCQLGYEPEITLDTQQQGTETSSNKDTFVKLGISGFTFGNIMLFSFPEYFGLHISSEFVQYFGYLNLLLSIPVLVYCAQEFFSSAFRGVAKKVLNIDLPIAMGILAIFIRSSYEILSQTGAGYFDSMAALVFLLLIGRWFQGQTYRNLSFDRNYKSYFPLAVTLINQQEKKSVLVETLQAGDKIEIRNEEIIPCDAILVSPSAQIDYSFVTGETKSIAIREGEKIYAGGRIKGVAVKMNVLHPVSQSYLTQLWNNEVFAKENPDEEHLIINRVSRYFTPTILGLATLAGLVWLVIDSSQAMNVFSSVLIIACPCALALATPFTLGSVLNVLARHQFYLKGTEVIERIWQTKHIIFDKTGTITNHQDHTINYHGMALTAYDEQLIASLTKHSTHPLSQAICAMYSTVTAVPVTQFEEVKGQGLKGQLDGHLLQIGSASLTLAPHTTIQQTQVHINIDGVYRGFFSFENQYRKGLKNLINQLKAHYQFSILSGDNDAERTKLSEIFPPDTAFYFSHSPVDKLEKIKNLEATQSTIMIGDGLNDAGALKASSVGLSVSDNMSSFSPASDGILLGKRLVDLDSFLRLITQSRMVIIIGFVISFAYNIVGLSFAVAGMITPVFAALLMPISSISVVAFTTLTIRWLGRRIS</sequence>
<dbReference type="RefSeq" id="WP_073118441.1">
    <property type="nucleotide sequence ID" value="NZ_FRAA01000001.1"/>
</dbReference>
<dbReference type="AlphaFoldDB" id="A0A1M6JA25"/>
<protein>
    <submittedName>
        <fullName evidence="15">Cu+-exporting ATPase</fullName>
    </submittedName>
</protein>
<dbReference type="PRINTS" id="PR00943">
    <property type="entry name" value="CUATPASE"/>
</dbReference>
<dbReference type="CDD" id="cd00371">
    <property type="entry name" value="HMA"/>
    <property type="match status" value="1"/>
</dbReference>
<dbReference type="EMBL" id="FRAA01000001">
    <property type="protein sequence ID" value="SHJ43557.1"/>
    <property type="molecule type" value="Genomic_DNA"/>
</dbReference>
<dbReference type="PANTHER" id="PTHR43520">
    <property type="entry name" value="ATP7, ISOFORM B"/>
    <property type="match status" value="1"/>
</dbReference>
<dbReference type="GO" id="GO:0005507">
    <property type="term" value="F:copper ion binding"/>
    <property type="evidence" value="ECO:0007669"/>
    <property type="project" value="TreeGrafter"/>
</dbReference>
<dbReference type="Proteomes" id="UP000184474">
    <property type="component" value="Unassembled WGS sequence"/>
</dbReference>
<feature type="transmembrane region" description="Helical" evidence="13">
    <location>
        <begin position="173"/>
        <end position="191"/>
    </location>
</feature>
<dbReference type="GO" id="GO:0055070">
    <property type="term" value="P:copper ion homeostasis"/>
    <property type="evidence" value="ECO:0007669"/>
    <property type="project" value="TreeGrafter"/>
</dbReference>
<comment type="subcellular location">
    <subcellularLocation>
        <location evidence="1">Cell membrane</location>
        <topology evidence="1">Multi-pass membrane protein</topology>
    </subcellularLocation>
</comment>
<dbReference type="SUPFAM" id="SSF55008">
    <property type="entry name" value="HMA, heavy metal-associated domain"/>
    <property type="match status" value="1"/>
</dbReference>
<dbReference type="NCBIfam" id="TIGR01494">
    <property type="entry name" value="ATPase_P-type"/>
    <property type="match status" value="1"/>
</dbReference>
<dbReference type="SUPFAM" id="SSF81665">
    <property type="entry name" value="Calcium ATPase, transmembrane domain M"/>
    <property type="match status" value="1"/>
</dbReference>
<gene>
    <name evidence="15" type="ORF">SAMN04488028_101106</name>
</gene>
<feature type="transmembrane region" description="Helical" evidence="13">
    <location>
        <begin position="452"/>
        <end position="476"/>
    </location>
</feature>
<comment type="similarity">
    <text evidence="2">Belongs to the cation transport ATPase (P-type) (TC 3.A.3) family. Type IB subfamily.</text>
</comment>
<evidence type="ECO:0000256" key="9">
    <source>
        <dbReference type="ARBA" id="ARBA00022967"/>
    </source>
</evidence>
<dbReference type="PRINTS" id="PR00119">
    <property type="entry name" value="CATATPASE"/>
</dbReference>
<dbReference type="GO" id="GO:0016887">
    <property type="term" value="F:ATP hydrolysis activity"/>
    <property type="evidence" value="ECO:0007669"/>
    <property type="project" value="InterPro"/>
</dbReference>
<keyword evidence="4" id="KW-1003">Cell membrane</keyword>
<evidence type="ECO:0000256" key="10">
    <source>
        <dbReference type="ARBA" id="ARBA00022989"/>
    </source>
</evidence>
<dbReference type="GO" id="GO:0005524">
    <property type="term" value="F:ATP binding"/>
    <property type="evidence" value="ECO:0007669"/>
    <property type="project" value="InterPro"/>
</dbReference>
<dbReference type="InterPro" id="IPR001757">
    <property type="entry name" value="P_typ_ATPase"/>
</dbReference>
<keyword evidence="16" id="KW-1185">Reference proteome</keyword>
<dbReference type="InterPro" id="IPR006121">
    <property type="entry name" value="HMA_dom"/>
</dbReference>
<dbReference type="InterPro" id="IPR023298">
    <property type="entry name" value="ATPase_P-typ_TM_dom_sf"/>
</dbReference>
<keyword evidence="6 13" id="KW-0812">Transmembrane</keyword>
<keyword evidence="12 13" id="KW-0472">Membrane</keyword>
<feature type="transmembrane region" description="Helical" evidence="13">
    <location>
        <begin position="266"/>
        <end position="285"/>
    </location>
</feature>
<evidence type="ECO:0000313" key="15">
    <source>
        <dbReference type="EMBL" id="SHJ43557.1"/>
    </source>
</evidence>
<accession>A0A1M6JA25</accession>
<keyword evidence="8" id="KW-0460">Magnesium</keyword>
<feature type="transmembrane region" description="Helical" evidence="13">
    <location>
        <begin position="762"/>
        <end position="786"/>
    </location>
</feature>
<dbReference type="InterPro" id="IPR023214">
    <property type="entry name" value="HAD_sf"/>
</dbReference>
<dbReference type="SUPFAM" id="SSF56784">
    <property type="entry name" value="HAD-like"/>
    <property type="match status" value="1"/>
</dbReference>
<dbReference type="GO" id="GO:0043682">
    <property type="term" value="F:P-type divalent copper transporter activity"/>
    <property type="evidence" value="ECO:0007669"/>
    <property type="project" value="TreeGrafter"/>
</dbReference>
<keyword evidence="7" id="KW-0479">Metal-binding</keyword>
<keyword evidence="9" id="KW-1278">Translocase</keyword>
<dbReference type="Gene3D" id="2.70.150.10">
    <property type="entry name" value="Calcium-transporting ATPase, cytoplasmic transduction domain A"/>
    <property type="match status" value="1"/>
</dbReference>
<evidence type="ECO:0000256" key="1">
    <source>
        <dbReference type="ARBA" id="ARBA00004651"/>
    </source>
</evidence>
<dbReference type="Pfam" id="PF12156">
    <property type="entry name" value="ATPase-cat_bd"/>
    <property type="match status" value="1"/>
</dbReference>
<dbReference type="Gene3D" id="3.40.50.1000">
    <property type="entry name" value="HAD superfamily/HAD-like"/>
    <property type="match status" value="1"/>
</dbReference>
<evidence type="ECO:0000256" key="7">
    <source>
        <dbReference type="ARBA" id="ARBA00022723"/>
    </source>
</evidence>
<keyword evidence="3" id="KW-0813">Transport</keyword>
<evidence type="ECO:0000256" key="4">
    <source>
        <dbReference type="ARBA" id="ARBA00022475"/>
    </source>
</evidence>
<dbReference type="InterPro" id="IPR036163">
    <property type="entry name" value="HMA_dom_sf"/>
</dbReference>
<dbReference type="Gene3D" id="3.40.1110.10">
    <property type="entry name" value="Calcium-transporting ATPase, cytoplasmic domain N"/>
    <property type="match status" value="1"/>
</dbReference>
<dbReference type="Gene3D" id="3.30.70.100">
    <property type="match status" value="1"/>
</dbReference>
<keyword evidence="5" id="KW-0597">Phosphoprotein</keyword>
<evidence type="ECO:0000256" key="5">
    <source>
        <dbReference type="ARBA" id="ARBA00022553"/>
    </source>
</evidence>
<evidence type="ECO:0000313" key="16">
    <source>
        <dbReference type="Proteomes" id="UP000184474"/>
    </source>
</evidence>
<evidence type="ECO:0000256" key="3">
    <source>
        <dbReference type="ARBA" id="ARBA00022448"/>
    </source>
</evidence>
<dbReference type="SUPFAM" id="SSF81653">
    <property type="entry name" value="Calcium ATPase, transduction domain A"/>
    <property type="match status" value="1"/>
</dbReference>
<dbReference type="InterPro" id="IPR023299">
    <property type="entry name" value="ATPase_P-typ_cyto_dom_N"/>
</dbReference>
<dbReference type="InterPro" id="IPR036412">
    <property type="entry name" value="HAD-like_sf"/>
</dbReference>
<organism evidence="15 16">
    <name type="scientific">Reichenbachiella agariperforans</name>
    <dbReference type="NCBI Taxonomy" id="156994"/>
    <lineage>
        <taxon>Bacteria</taxon>
        <taxon>Pseudomonadati</taxon>
        <taxon>Bacteroidota</taxon>
        <taxon>Cytophagia</taxon>
        <taxon>Cytophagales</taxon>
        <taxon>Reichenbachiellaceae</taxon>
        <taxon>Reichenbachiella</taxon>
    </lineage>
</organism>
<keyword evidence="10 13" id="KW-1133">Transmembrane helix</keyword>
<dbReference type="Pfam" id="PF00122">
    <property type="entry name" value="E1-E2_ATPase"/>
    <property type="match status" value="1"/>
</dbReference>
<name>A0A1M6JA25_REIAG</name>
<dbReference type="STRING" id="156994.SAMN04488028_101106"/>
<evidence type="ECO:0000256" key="13">
    <source>
        <dbReference type="SAM" id="Phobius"/>
    </source>
</evidence>
<feature type="transmembrane region" description="Helical" evidence="13">
    <location>
        <begin position="421"/>
        <end position="440"/>
    </location>
</feature>
<dbReference type="InterPro" id="IPR018303">
    <property type="entry name" value="ATPase_P-typ_P_site"/>
</dbReference>
<dbReference type="InterPro" id="IPR021993">
    <property type="entry name" value="ATPase-cat-bd"/>
</dbReference>
<dbReference type="PROSITE" id="PS00154">
    <property type="entry name" value="ATPASE_E1_E2"/>
    <property type="match status" value="1"/>
</dbReference>
<feature type="domain" description="HMA" evidence="14">
    <location>
        <begin position="88"/>
        <end position="154"/>
    </location>
</feature>
<reference evidence="16" key="1">
    <citation type="submission" date="2016-11" db="EMBL/GenBank/DDBJ databases">
        <authorList>
            <person name="Varghese N."/>
            <person name="Submissions S."/>
        </authorList>
    </citation>
    <scope>NUCLEOTIDE SEQUENCE [LARGE SCALE GENOMIC DNA]</scope>
    <source>
        <strain evidence="16">DSM 26134</strain>
    </source>
</reference>
<proteinExistence type="inferred from homology"/>
<dbReference type="InterPro" id="IPR008250">
    <property type="entry name" value="ATPase_P-typ_transduc_dom_A_sf"/>
</dbReference>
<feature type="transmembrane region" description="Helical" evidence="13">
    <location>
        <begin position="234"/>
        <end position="254"/>
    </location>
</feature>
<dbReference type="Pfam" id="PF00702">
    <property type="entry name" value="Hydrolase"/>
    <property type="match status" value="1"/>
</dbReference>